<dbReference type="EMBL" id="KQ085931">
    <property type="protein sequence ID" value="KLO15332.1"/>
    <property type="molecule type" value="Genomic_DNA"/>
</dbReference>
<dbReference type="InParanoid" id="A0A0H2RUR6"/>
<dbReference type="Proteomes" id="UP000053477">
    <property type="component" value="Unassembled WGS sequence"/>
</dbReference>
<organism evidence="1 2">
    <name type="scientific">Schizopora paradoxa</name>
    <dbReference type="NCBI Taxonomy" id="27342"/>
    <lineage>
        <taxon>Eukaryota</taxon>
        <taxon>Fungi</taxon>
        <taxon>Dikarya</taxon>
        <taxon>Basidiomycota</taxon>
        <taxon>Agaricomycotina</taxon>
        <taxon>Agaricomycetes</taxon>
        <taxon>Hymenochaetales</taxon>
        <taxon>Schizoporaceae</taxon>
        <taxon>Schizopora</taxon>
    </lineage>
</organism>
<gene>
    <name evidence="1" type="ORF">SCHPADRAFT_938813</name>
</gene>
<proteinExistence type="predicted"/>
<sequence length="179" mass="20176">MGQGEGGSGIGPTKFFQDGCISVVVPLFMLPNLKDLSIFSNSRLSFPKEDDKHFYDFEHLGIHWPTGGFGTMIPSLSTININIVEERAWKLPVVTFVGELLEKQKERGELGPCFFLIVQDDTYRFNGNGQYASQPSAQSYRGEAALEWCQEQHPHCTCGMQEMFLRQLSIFGQNHVNHT</sequence>
<dbReference type="AlphaFoldDB" id="A0A0H2RUR6"/>
<name>A0A0H2RUR6_9AGAM</name>
<accession>A0A0H2RUR6</accession>
<keyword evidence="2" id="KW-1185">Reference proteome</keyword>
<protein>
    <submittedName>
        <fullName evidence="1">Uncharacterized protein</fullName>
    </submittedName>
</protein>
<evidence type="ECO:0000313" key="2">
    <source>
        <dbReference type="Proteomes" id="UP000053477"/>
    </source>
</evidence>
<reference evidence="1 2" key="1">
    <citation type="submission" date="2015-04" db="EMBL/GenBank/DDBJ databases">
        <title>Complete genome sequence of Schizopora paradoxa KUC8140, a cosmopolitan wood degrader in East Asia.</title>
        <authorList>
            <consortium name="DOE Joint Genome Institute"/>
            <person name="Min B."/>
            <person name="Park H."/>
            <person name="Jang Y."/>
            <person name="Kim J.-J."/>
            <person name="Kim K.H."/>
            <person name="Pangilinan J."/>
            <person name="Lipzen A."/>
            <person name="Riley R."/>
            <person name="Grigoriev I.V."/>
            <person name="Spatafora J.W."/>
            <person name="Choi I.-G."/>
        </authorList>
    </citation>
    <scope>NUCLEOTIDE SEQUENCE [LARGE SCALE GENOMIC DNA]</scope>
    <source>
        <strain evidence="1 2">KUC8140</strain>
    </source>
</reference>
<evidence type="ECO:0000313" key="1">
    <source>
        <dbReference type="EMBL" id="KLO15332.1"/>
    </source>
</evidence>